<dbReference type="EMBL" id="CABFNS010000780">
    <property type="protein sequence ID" value="VUC28061.1"/>
    <property type="molecule type" value="Genomic_DNA"/>
</dbReference>
<evidence type="ECO:0000313" key="3">
    <source>
        <dbReference type="Proteomes" id="UP000766486"/>
    </source>
</evidence>
<feature type="domain" description="AB hydrolase-1" evidence="1">
    <location>
        <begin position="34"/>
        <end position="259"/>
    </location>
</feature>
<proteinExistence type="predicted"/>
<gene>
    <name evidence="2" type="ORF">CLO192961_LOCUS225225</name>
</gene>
<keyword evidence="3" id="KW-1185">Reference proteome</keyword>
<dbReference type="Pfam" id="PF12697">
    <property type="entry name" value="Abhydrolase_6"/>
    <property type="match status" value="1"/>
</dbReference>
<dbReference type="SUPFAM" id="SSF53474">
    <property type="entry name" value="alpha/beta-Hydrolases"/>
    <property type="match status" value="1"/>
</dbReference>
<dbReference type="PANTHER" id="PTHR37017:SF13">
    <property type="entry name" value="AB HYDROLASE-1 DOMAIN-CONTAINING PROTEIN"/>
    <property type="match status" value="1"/>
</dbReference>
<name>A0ABY6UAF2_BIOOC</name>
<accession>A0ABY6UAF2</accession>
<evidence type="ECO:0000259" key="1">
    <source>
        <dbReference type="Pfam" id="PF12697"/>
    </source>
</evidence>
<dbReference type="InterPro" id="IPR052897">
    <property type="entry name" value="Sec-Metab_Biosynth_Hydrolase"/>
</dbReference>
<organism evidence="2 3">
    <name type="scientific">Bionectria ochroleuca</name>
    <name type="common">Gliocladium roseum</name>
    <dbReference type="NCBI Taxonomy" id="29856"/>
    <lineage>
        <taxon>Eukaryota</taxon>
        <taxon>Fungi</taxon>
        <taxon>Dikarya</taxon>
        <taxon>Ascomycota</taxon>
        <taxon>Pezizomycotina</taxon>
        <taxon>Sordariomycetes</taxon>
        <taxon>Hypocreomycetidae</taxon>
        <taxon>Hypocreales</taxon>
        <taxon>Bionectriaceae</taxon>
        <taxon>Clonostachys</taxon>
    </lineage>
</organism>
<reference evidence="2 3" key="1">
    <citation type="submission" date="2019-06" db="EMBL/GenBank/DDBJ databases">
        <authorList>
            <person name="Broberg M."/>
        </authorList>
    </citation>
    <scope>NUCLEOTIDE SEQUENCE [LARGE SCALE GENOMIC DNA]</scope>
</reference>
<protein>
    <recommendedName>
        <fullName evidence="1">AB hydrolase-1 domain-containing protein</fullName>
    </recommendedName>
</protein>
<comment type="caution">
    <text evidence="2">The sequence shown here is derived from an EMBL/GenBank/DDBJ whole genome shotgun (WGS) entry which is preliminary data.</text>
</comment>
<dbReference type="Proteomes" id="UP000766486">
    <property type="component" value="Unassembled WGS sequence"/>
</dbReference>
<dbReference type="PANTHER" id="PTHR37017">
    <property type="entry name" value="AB HYDROLASE-1 DOMAIN-CONTAINING PROTEIN-RELATED"/>
    <property type="match status" value="1"/>
</dbReference>
<dbReference type="InterPro" id="IPR029058">
    <property type="entry name" value="AB_hydrolase_fold"/>
</dbReference>
<evidence type="ECO:0000313" key="2">
    <source>
        <dbReference type="EMBL" id="VUC28061.1"/>
    </source>
</evidence>
<sequence>MFRLPWNPSSLLGPALRHSLYLQPKIGFTVIICPRAWPLDSFFEPLIQAFRDRGHAAICRVPESYSTFDPINPPTFNPDSEHLRTQVLEPAIETGADIVVFMHSYGGVYGAESLKGLSKQDRQAKGLEGGVIAAILTCAFLAPTGSTALDSMGISAGSLPESGRHEQGICQAVFNDLPEEEGERLANLLPKQSITCFTTPVNWDPYQDPNIKRRLGFIYTEADRIFPIEAQRQAVSKAEIKHTYLLENSSHSPHLEQPQHLAGLVINMVRDITSSTEV</sequence>
<dbReference type="InterPro" id="IPR000073">
    <property type="entry name" value="AB_hydrolase_1"/>
</dbReference>
<dbReference type="Gene3D" id="3.40.50.1820">
    <property type="entry name" value="alpha/beta hydrolase"/>
    <property type="match status" value="1"/>
</dbReference>